<feature type="non-terminal residue" evidence="1">
    <location>
        <position position="1"/>
    </location>
</feature>
<comment type="caution">
    <text evidence="1">The sequence shown here is derived from an EMBL/GenBank/DDBJ whole genome shotgun (WGS) entry which is preliminary data.</text>
</comment>
<reference evidence="1" key="1">
    <citation type="journal article" date="2014" name="Front. Microbiol.">
        <title>High frequency of phylogenetically diverse reductive dehalogenase-homologous genes in deep subseafloor sedimentary metagenomes.</title>
        <authorList>
            <person name="Kawai M."/>
            <person name="Futagami T."/>
            <person name="Toyoda A."/>
            <person name="Takaki Y."/>
            <person name="Nishi S."/>
            <person name="Hori S."/>
            <person name="Arai W."/>
            <person name="Tsubouchi T."/>
            <person name="Morono Y."/>
            <person name="Uchiyama I."/>
            <person name="Ito T."/>
            <person name="Fujiyama A."/>
            <person name="Inagaki F."/>
            <person name="Takami H."/>
        </authorList>
    </citation>
    <scope>NUCLEOTIDE SEQUENCE</scope>
    <source>
        <strain evidence="1">Expedition CK06-06</strain>
    </source>
</reference>
<dbReference type="EMBL" id="BARU01048404">
    <property type="protein sequence ID" value="GAH96043.1"/>
    <property type="molecule type" value="Genomic_DNA"/>
</dbReference>
<organism evidence="1">
    <name type="scientific">marine sediment metagenome</name>
    <dbReference type="NCBI Taxonomy" id="412755"/>
    <lineage>
        <taxon>unclassified sequences</taxon>
        <taxon>metagenomes</taxon>
        <taxon>ecological metagenomes</taxon>
    </lineage>
</organism>
<accession>X1LPJ4</accession>
<feature type="non-terminal residue" evidence="1">
    <location>
        <position position="77"/>
    </location>
</feature>
<name>X1LPJ4_9ZZZZ</name>
<dbReference type="AlphaFoldDB" id="X1LPJ4"/>
<evidence type="ECO:0000313" key="1">
    <source>
        <dbReference type="EMBL" id="GAH96043.1"/>
    </source>
</evidence>
<gene>
    <name evidence="1" type="ORF">S03H2_71965</name>
</gene>
<protein>
    <submittedName>
        <fullName evidence="1">Uncharacterized protein</fullName>
    </submittedName>
</protein>
<sequence>NHTKMLNLTPLASDDEFHVTDWDVSVNVTEYGVFKIQMSWNNDTAAGFLEDYITVIADTDLILSLPKNTFDSGDTFI</sequence>
<proteinExistence type="predicted"/>